<name>A0A1L9WIW6_ASPA1</name>
<dbReference type="GeneID" id="30975766"/>
<accession>A0A1L9WIW6</accession>
<dbReference type="Proteomes" id="UP000184546">
    <property type="component" value="Unassembled WGS sequence"/>
</dbReference>
<protein>
    <recommendedName>
        <fullName evidence="3">F-box domain-containing protein</fullName>
    </recommendedName>
</protein>
<dbReference type="RefSeq" id="XP_020052406.1">
    <property type="nucleotide sequence ID" value="XM_020201952.1"/>
</dbReference>
<proteinExistence type="predicted"/>
<gene>
    <name evidence="1" type="ORF">ASPACDRAFT_47424</name>
</gene>
<evidence type="ECO:0000313" key="1">
    <source>
        <dbReference type="EMBL" id="OJJ96066.1"/>
    </source>
</evidence>
<dbReference type="EMBL" id="KV878987">
    <property type="protein sequence ID" value="OJJ96066.1"/>
    <property type="molecule type" value="Genomic_DNA"/>
</dbReference>
<reference evidence="2" key="1">
    <citation type="journal article" date="2017" name="Genome Biol.">
        <title>Comparative genomics reveals high biological diversity and specific adaptations in the industrially and medically important fungal genus Aspergillus.</title>
        <authorList>
            <person name="de Vries R.P."/>
            <person name="Riley R."/>
            <person name="Wiebenga A."/>
            <person name="Aguilar-Osorio G."/>
            <person name="Amillis S."/>
            <person name="Uchima C.A."/>
            <person name="Anderluh G."/>
            <person name="Asadollahi M."/>
            <person name="Askin M."/>
            <person name="Barry K."/>
            <person name="Battaglia E."/>
            <person name="Bayram O."/>
            <person name="Benocci T."/>
            <person name="Braus-Stromeyer S.A."/>
            <person name="Caldana C."/>
            <person name="Canovas D."/>
            <person name="Cerqueira G.C."/>
            <person name="Chen F."/>
            <person name="Chen W."/>
            <person name="Choi C."/>
            <person name="Clum A."/>
            <person name="Dos Santos R.A."/>
            <person name="Damasio A.R."/>
            <person name="Diallinas G."/>
            <person name="Emri T."/>
            <person name="Fekete E."/>
            <person name="Flipphi M."/>
            <person name="Freyberg S."/>
            <person name="Gallo A."/>
            <person name="Gournas C."/>
            <person name="Habgood R."/>
            <person name="Hainaut M."/>
            <person name="Harispe M.L."/>
            <person name="Henrissat B."/>
            <person name="Hilden K.S."/>
            <person name="Hope R."/>
            <person name="Hossain A."/>
            <person name="Karabika E."/>
            <person name="Karaffa L."/>
            <person name="Karanyi Z."/>
            <person name="Krasevec N."/>
            <person name="Kuo A."/>
            <person name="Kusch H."/>
            <person name="LaButti K."/>
            <person name="Lagendijk E.L."/>
            <person name="Lapidus A."/>
            <person name="Levasseur A."/>
            <person name="Lindquist E."/>
            <person name="Lipzen A."/>
            <person name="Logrieco A.F."/>
            <person name="MacCabe A."/>
            <person name="Maekelae M.R."/>
            <person name="Malavazi I."/>
            <person name="Melin P."/>
            <person name="Meyer V."/>
            <person name="Mielnichuk N."/>
            <person name="Miskei M."/>
            <person name="Molnar A.P."/>
            <person name="Mule G."/>
            <person name="Ngan C.Y."/>
            <person name="Orejas M."/>
            <person name="Orosz E."/>
            <person name="Ouedraogo J.P."/>
            <person name="Overkamp K.M."/>
            <person name="Park H.-S."/>
            <person name="Perrone G."/>
            <person name="Piumi F."/>
            <person name="Punt P.J."/>
            <person name="Ram A.F."/>
            <person name="Ramon A."/>
            <person name="Rauscher S."/>
            <person name="Record E."/>
            <person name="Riano-Pachon D.M."/>
            <person name="Robert V."/>
            <person name="Roehrig J."/>
            <person name="Ruller R."/>
            <person name="Salamov A."/>
            <person name="Salih N.S."/>
            <person name="Samson R.A."/>
            <person name="Sandor E."/>
            <person name="Sanguinetti M."/>
            <person name="Schuetze T."/>
            <person name="Sepcic K."/>
            <person name="Shelest E."/>
            <person name="Sherlock G."/>
            <person name="Sophianopoulou V."/>
            <person name="Squina F.M."/>
            <person name="Sun H."/>
            <person name="Susca A."/>
            <person name="Todd R.B."/>
            <person name="Tsang A."/>
            <person name="Unkles S.E."/>
            <person name="van de Wiele N."/>
            <person name="van Rossen-Uffink D."/>
            <person name="Oliveira J.V."/>
            <person name="Vesth T.C."/>
            <person name="Visser J."/>
            <person name="Yu J.-H."/>
            <person name="Zhou M."/>
            <person name="Andersen M.R."/>
            <person name="Archer D.B."/>
            <person name="Baker S.E."/>
            <person name="Benoit I."/>
            <person name="Brakhage A.A."/>
            <person name="Braus G.H."/>
            <person name="Fischer R."/>
            <person name="Frisvad J.C."/>
            <person name="Goldman G.H."/>
            <person name="Houbraken J."/>
            <person name="Oakley B."/>
            <person name="Pocsi I."/>
            <person name="Scazzocchio C."/>
            <person name="Seiboth B."/>
            <person name="vanKuyk P.A."/>
            <person name="Wortman J."/>
            <person name="Dyer P.S."/>
            <person name="Grigoriev I.V."/>
        </authorList>
    </citation>
    <scope>NUCLEOTIDE SEQUENCE [LARGE SCALE GENOMIC DNA]</scope>
    <source>
        <strain evidence="2">ATCC 16872 / CBS 172.66 / WB 5094</strain>
    </source>
</reference>
<evidence type="ECO:0008006" key="3">
    <source>
        <dbReference type="Google" id="ProtNLM"/>
    </source>
</evidence>
<dbReference type="AlphaFoldDB" id="A0A1L9WIW6"/>
<dbReference type="VEuPathDB" id="FungiDB:ASPACDRAFT_47424"/>
<organism evidence="1 2">
    <name type="scientific">Aspergillus aculeatus (strain ATCC 16872 / CBS 172.66 / WB 5094)</name>
    <dbReference type="NCBI Taxonomy" id="690307"/>
    <lineage>
        <taxon>Eukaryota</taxon>
        <taxon>Fungi</taxon>
        <taxon>Dikarya</taxon>
        <taxon>Ascomycota</taxon>
        <taxon>Pezizomycotina</taxon>
        <taxon>Eurotiomycetes</taxon>
        <taxon>Eurotiomycetidae</taxon>
        <taxon>Eurotiales</taxon>
        <taxon>Aspergillaceae</taxon>
        <taxon>Aspergillus</taxon>
        <taxon>Aspergillus subgen. Circumdati</taxon>
    </lineage>
</organism>
<evidence type="ECO:0000313" key="2">
    <source>
        <dbReference type="Proteomes" id="UP000184546"/>
    </source>
</evidence>
<keyword evidence="2" id="KW-1185">Reference proteome</keyword>
<sequence length="159" mass="17797">MTLHDVELPCLSELHLHLEYAHYLRRVLDAICSSSQPRTNDNLPRLRHLVLYAPGLNYDNIAQESPEPEAAAAAAAQSHAARVLCLLGLAPNLETLTLTSWFLRLDTAILPSLQLRALCLLGVKISSKWLLRFLEALYNTLQSISFTHVRLCSGTWPRS</sequence>
<dbReference type="OrthoDB" id="10550198at2759"/>